<organism evidence="1 2">
    <name type="scientific">Cavenderia fasciculata</name>
    <name type="common">Slime mold</name>
    <name type="synonym">Dictyostelium fasciculatum</name>
    <dbReference type="NCBI Taxonomy" id="261658"/>
    <lineage>
        <taxon>Eukaryota</taxon>
        <taxon>Amoebozoa</taxon>
        <taxon>Evosea</taxon>
        <taxon>Eumycetozoa</taxon>
        <taxon>Dictyostelia</taxon>
        <taxon>Acytosteliales</taxon>
        <taxon>Cavenderiaceae</taxon>
        <taxon>Cavenderia</taxon>
    </lineage>
</organism>
<evidence type="ECO:0000313" key="1">
    <source>
        <dbReference type="EMBL" id="EGG18248.1"/>
    </source>
</evidence>
<name>F4Q097_CACFS</name>
<sequence>MQIITQLLRLPSTVNNHLPLTENTNIINQQQEQYQSPQKQKQQPNLYTFIKTMLTNQEEVERAQLILQNESLNIPFYIGRAAVQAQRINGKLGFSAELTFRVREGRFHSMDEIIGRSFRKEFSEHNSKRPMIPGERSFFYVDLIPVHFIGGTVEAPILVVYPTSKKILSTNISSYDECFDEERIVLQYLAKIESKNINCKTEHHDYCGSSQQVLYIRYYNYDRDIFPCCYNRFNSYIRAYP</sequence>
<gene>
    <name evidence="1" type="ORF">DFA_03735</name>
</gene>
<protein>
    <submittedName>
        <fullName evidence="1">Uncharacterized protein</fullName>
    </submittedName>
</protein>
<dbReference type="EMBL" id="GL883018">
    <property type="protein sequence ID" value="EGG18248.1"/>
    <property type="molecule type" value="Genomic_DNA"/>
</dbReference>
<reference evidence="2" key="1">
    <citation type="journal article" date="2011" name="Genome Res.">
        <title>Phylogeny-wide analysis of social amoeba genomes highlights ancient origins for complex intercellular communication.</title>
        <authorList>
            <person name="Heidel A.J."/>
            <person name="Lawal H.M."/>
            <person name="Felder M."/>
            <person name="Schilde C."/>
            <person name="Helps N.R."/>
            <person name="Tunggal B."/>
            <person name="Rivero F."/>
            <person name="John U."/>
            <person name="Schleicher M."/>
            <person name="Eichinger L."/>
            <person name="Platzer M."/>
            <person name="Noegel A.A."/>
            <person name="Schaap P."/>
            <person name="Gloeckner G."/>
        </authorList>
    </citation>
    <scope>NUCLEOTIDE SEQUENCE [LARGE SCALE GENOMIC DNA]</scope>
    <source>
        <strain evidence="2">SH3</strain>
    </source>
</reference>
<dbReference type="AlphaFoldDB" id="F4Q097"/>
<dbReference type="KEGG" id="dfa:DFA_03735"/>
<proteinExistence type="predicted"/>
<accession>F4Q097</accession>
<dbReference type="Proteomes" id="UP000007797">
    <property type="component" value="Unassembled WGS sequence"/>
</dbReference>
<keyword evidence="2" id="KW-1185">Reference proteome</keyword>
<evidence type="ECO:0000313" key="2">
    <source>
        <dbReference type="Proteomes" id="UP000007797"/>
    </source>
</evidence>
<dbReference type="RefSeq" id="XP_004357071.1">
    <property type="nucleotide sequence ID" value="XM_004357016.1"/>
</dbReference>
<dbReference type="GeneID" id="14870236"/>